<feature type="chain" id="PRO_5015481991" description="Nuclear transport factor 2 family protein" evidence="1">
    <location>
        <begin position="31"/>
        <end position="270"/>
    </location>
</feature>
<evidence type="ECO:0008006" key="4">
    <source>
        <dbReference type="Google" id="ProtNLM"/>
    </source>
</evidence>
<keyword evidence="3" id="KW-1185">Reference proteome</keyword>
<sequence length="270" mass="29538">MPQNFRQKPLRSLFLLTLGLTILGSSSLHDRAIAATPETAPVPLKQALTQIDAAANSKNLPGVLQFYSPNFAHSDGLNRRSLEQALTQLWKQYPNLTYRTELKSWQPDGRGIRAETVTYISGTQMVNGQSLKLDSTLQSRQRFEGQTIVQQDVLAETSKVTSGENPPDVKVSLPQQVRVGQDFSFDAIVQDPLGSDLLLGSALEESIKPSGYLNPTTTDLELLTSGGIFKVGRASKTPENRWISAVLVRHGGTTMVTQRLRIVAGSPIVK</sequence>
<comment type="caution">
    <text evidence="2">The sequence shown here is derived from an EMBL/GenBank/DDBJ whole genome shotgun (WGS) entry which is preliminary data.</text>
</comment>
<keyword evidence="1" id="KW-0732">Signal</keyword>
<dbReference type="EMBL" id="PVWG01000005">
    <property type="protein sequence ID" value="PSB20710.1"/>
    <property type="molecule type" value="Genomic_DNA"/>
</dbReference>
<evidence type="ECO:0000256" key="1">
    <source>
        <dbReference type="SAM" id="SignalP"/>
    </source>
</evidence>
<dbReference type="Proteomes" id="UP000238634">
    <property type="component" value="Unassembled WGS sequence"/>
</dbReference>
<evidence type="ECO:0000313" key="3">
    <source>
        <dbReference type="Proteomes" id="UP000238634"/>
    </source>
</evidence>
<feature type="signal peptide" evidence="1">
    <location>
        <begin position="1"/>
        <end position="30"/>
    </location>
</feature>
<name>A0A2T1DJP2_9CYAN</name>
<gene>
    <name evidence="2" type="ORF">C7B65_06360</name>
</gene>
<dbReference type="OrthoDB" id="507769at2"/>
<dbReference type="AlphaFoldDB" id="A0A2T1DJP2"/>
<reference evidence="2 3" key="2">
    <citation type="submission" date="2018-03" db="EMBL/GenBank/DDBJ databases">
        <title>The ancient ancestry and fast evolution of plastids.</title>
        <authorList>
            <person name="Moore K.R."/>
            <person name="Magnabosco C."/>
            <person name="Momper L."/>
            <person name="Gold D.A."/>
            <person name="Bosak T."/>
            <person name="Fournier G.P."/>
        </authorList>
    </citation>
    <scope>NUCLEOTIDE SEQUENCE [LARGE SCALE GENOMIC DNA]</scope>
    <source>
        <strain evidence="2 3">ULC007</strain>
    </source>
</reference>
<proteinExistence type="predicted"/>
<evidence type="ECO:0000313" key="2">
    <source>
        <dbReference type="EMBL" id="PSB20710.1"/>
    </source>
</evidence>
<organism evidence="2 3">
    <name type="scientific">Phormidesmis priestleyi ULC007</name>
    <dbReference type="NCBI Taxonomy" id="1920490"/>
    <lineage>
        <taxon>Bacteria</taxon>
        <taxon>Bacillati</taxon>
        <taxon>Cyanobacteriota</taxon>
        <taxon>Cyanophyceae</taxon>
        <taxon>Leptolyngbyales</taxon>
        <taxon>Leptolyngbyaceae</taxon>
        <taxon>Phormidesmis</taxon>
    </lineage>
</organism>
<protein>
    <recommendedName>
        <fullName evidence="4">Nuclear transport factor 2 family protein</fullName>
    </recommendedName>
</protein>
<accession>A0A2T1DJP2</accession>
<dbReference type="STRING" id="1920490.GCA_001895925_02550"/>
<reference evidence="2 3" key="1">
    <citation type="submission" date="2018-02" db="EMBL/GenBank/DDBJ databases">
        <authorList>
            <person name="Cohen D.B."/>
            <person name="Kent A.D."/>
        </authorList>
    </citation>
    <scope>NUCLEOTIDE SEQUENCE [LARGE SCALE GENOMIC DNA]</scope>
    <source>
        <strain evidence="2 3">ULC007</strain>
    </source>
</reference>